<name>A0ABQ0B1V2_9FIRM</name>
<keyword evidence="3" id="KW-0288">FMN</keyword>
<keyword evidence="4" id="KW-0521">NADP</keyword>
<keyword evidence="2" id="KW-0285">Flavoprotein</keyword>
<sequence length="337" mass="36335">MNILNTPIMVGNIKLNNRIVMPPMATAKAGNDGKVSQALCNYYDEKSHGSYIGLIITEHSFISPEGKAGNGQLAIADDSDIDGLEKIVNVIHKNDTKAMAQISHAGGAAKTSITGQTTLSASANPLPRAGKENTDIPKEMNLLDIQKVVDDFAKAAIRAKKAGYDGVEIHSAHGYLLNQFYSPLTNKRTDEYSGSTLMGRIKLHLDVIQTVREAVGKDYPIALRLGACDYIPGGSTLQDSIAAAKEFEKAGIDLLDISGGFCGYINPYSKEQGYFSEITEELKKHISIPIILTGGIVDAATAEKLLLENKTDLVGVGRAILKNSDWAKNAHFYINKN</sequence>
<keyword evidence="8" id="KW-1185">Reference proteome</keyword>
<dbReference type="EMBL" id="BAABXL010000001">
    <property type="protein sequence ID" value="GAA6270258.1"/>
    <property type="molecule type" value="Genomic_DNA"/>
</dbReference>
<protein>
    <submittedName>
        <fullName evidence="7">NADH:flavin oxidoreductase</fullName>
    </submittedName>
</protein>
<comment type="cofactor">
    <cofactor evidence="1">
        <name>FMN</name>
        <dbReference type="ChEBI" id="CHEBI:58210"/>
    </cofactor>
</comment>
<dbReference type="InterPro" id="IPR013785">
    <property type="entry name" value="Aldolase_TIM"/>
</dbReference>
<dbReference type="InterPro" id="IPR001155">
    <property type="entry name" value="OxRdtase_FMN_N"/>
</dbReference>
<proteinExistence type="predicted"/>
<dbReference type="PANTHER" id="PTHR43303">
    <property type="entry name" value="NADPH DEHYDROGENASE C23G7.10C-RELATED"/>
    <property type="match status" value="1"/>
</dbReference>
<evidence type="ECO:0000256" key="4">
    <source>
        <dbReference type="ARBA" id="ARBA00022857"/>
    </source>
</evidence>
<dbReference type="PANTHER" id="PTHR43303:SF4">
    <property type="entry name" value="NADPH DEHYDROGENASE C23G7.10C-RELATED"/>
    <property type="match status" value="1"/>
</dbReference>
<evidence type="ECO:0000256" key="5">
    <source>
        <dbReference type="ARBA" id="ARBA00023002"/>
    </source>
</evidence>
<evidence type="ECO:0000256" key="1">
    <source>
        <dbReference type="ARBA" id="ARBA00001917"/>
    </source>
</evidence>
<dbReference type="SUPFAM" id="SSF51395">
    <property type="entry name" value="FMN-linked oxidoreductases"/>
    <property type="match status" value="1"/>
</dbReference>
<accession>A0ABQ0B1V2</accession>
<evidence type="ECO:0000259" key="6">
    <source>
        <dbReference type="Pfam" id="PF00724"/>
    </source>
</evidence>
<feature type="domain" description="NADH:flavin oxidoreductase/NADH oxidase N-terminal" evidence="6">
    <location>
        <begin position="6"/>
        <end position="333"/>
    </location>
</feature>
<dbReference type="CDD" id="cd02803">
    <property type="entry name" value="OYE_like_FMN_family"/>
    <property type="match status" value="1"/>
</dbReference>
<evidence type="ECO:0000256" key="3">
    <source>
        <dbReference type="ARBA" id="ARBA00022643"/>
    </source>
</evidence>
<reference evidence="7 8" key="1">
    <citation type="submission" date="2024-04" db="EMBL/GenBank/DDBJ databases">
        <title>Defined microbial consortia suppress multidrug-resistant proinflammatory Enterobacteriaceae via ecological control.</title>
        <authorList>
            <person name="Furuichi M."/>
            <person name="Kawaguchi T."/>
            <person name="Pust M."/>
            <person name="Yasuma K."/>
            <person name="Plichta D."/>
            <person name="Hasegawa N."/>
            <person name="Ohya T."/>
            <person name="Bhattarai S."/>
            <person name="Sasajima S."/>
            <person name="Aoto Y."/>
            <person name="Tuganbaev T."/>
            <person name="Yaginuma M."/>
            <person name="Ueda M."/>
            <person name="Okahashi N."/>
            <person name="Amafuji K."/>
            <person name="Kiridooshi Y."/>
            <person name="Sugita K."/>
            <person name="Strazar M."/>
            <person name="Skelly A."/>
            <person name="Suda W."/>
            <person name="Hattori M."/>
            <person name="Nakamoto N."/>
            <person name="Caballero S."/>
            <person name="Norman J."/>
            <person name="Olle B."/>
            <person name="Tanoue T."/>
            <person name="Arita M."/>
            <person name="Bucci V."/>
            <person name="Atarashi K."/>
            <person name="Xavier R."/>
            <person name="Honda K."/>
        </authorList>
    </citation>
    <scope>NUCLEOTIDE SEQUENCE [LARGE SCALE GENOMIC DNA]</scope>
    <source>
        <strain evidence="8">f13</strain>
    </source>
</reference>
<evidence type="ECO:0000313" key="8">
    <source>
        <dbReference type="Proteomes" id="UP001600894"/>
    </source>
</evidence>
<dbReference type="Pfam" id="PF00724">
    <property type="entry name" value="Oxidored_FMN"/>
    <property type="match status" value="1"/>
</dbReference>
<evidence type="ECO:0000256" key="2">
    <source>
        <dbReference type="ARBA" id="ARBA00022630"/>
    </source>
</evidence>
<keyword evidence="5" id="KW-0560">Oxidoreductase</keyword>
<evidence type="ECO:0000313" key="7">
    <source>
        <dbReference type="EMBL" id="GAA6270258.1"/>
    </source>
</evidence>
<dbReference type="RefSeq" id="WP_176255038.1">
    <property type="nucleotide sequence ID" value="NZ_BAABXL010000001.1"/>
</dbReference>
<dbReference type="Proteomes" id="UP001600894">
    <property type="component" value="Unassembled WGS sequence"/>
</dbReference>
<dbReference type="Gene3D" id="3.20.20.70">
    <property type="entry name" value="Aldolase class I"/>
    <property type="match status" value="1"/>
</dbReference>
<comment type="caution">
    <text evidence="7">The sequence shown here is derived from an EMBL/GenBank/DDBJ whole genome shotgun (WGS) entry which is preliminary data.</text>
</comment>
<gene>
    <name evidence="7" type="ORF">F130042H8_33180</name>
</gene>
<organism evidence="7 8">
    <name type="scientific">Enterocloster alcoholdehydrogenati</name>
    <dbReference type="NCBI Taxonomy" id="2547410"/>
    <lineage>
        <taxon>Bacteria</taxon>
        <taxon>Bacillati</taxon>
        <taxon>Bacillota</taxon>
        <taxon>Clostridia</taxon>
        <taxon>Lachnospirales</taxon>
        <taxon>Lachnospiraceae</taxon>
        <taxon>Enterocloster</taxon>
    </lineage>
</organism>
<dbReference type="InterPro" id="IPR044152">
    <property type="entry name" value="YqjM-like"/>
</dbReference>